<evidence type="ECO:0000256" key="1">
    <source>
        <dbReference type="ARBA" id="ARBA00022857"/>
    </source>
</evidence>
<dbReference type="PROSITE" id="PS01162">
    <property type="entry name" value="QOR_ZETA_CRYSTAL"/>
    <property type="match status" value="1"/>
</dbReference>
<evidence type="ECO:0000259" key="3">
    <source>
        <dbReference type="SMART" id="SM00829"/>
    </source>
</evidence>
<dbReference type="AlphaFoldDB" id="A0A160TTG6"/>
<reference evidence="4" key="1">
    <citation type="submission" date="2015-10" db="EMBL/GenBank/DDBJ databases">
        <authorList>
            <person name="Gilbert D.G."/>
        </authorList>
    </citation>
    <scope>NUCLEOTIDE SEQUENCE</scope>
</reference>
<dbReference type="GO" id="GO:0008270">
    <property type="term" value="F:zinc ion binding"/>
    <property type="evidence" value="ECO:0007669"/>
    <property type="project" value="InterPro"/>
</dbReference>
<accession>A0A160TTG6</accession>
<dbReference type="SMART" id="SM00829">
    <property type="entry name" value="PKS_ER"/>
    <property type="match status" value="1"/>
</dbReference>
<proteinExistence type="predicted"/>
<dbReference type="InterPro" id="IPR013149">
    <property type="entry name" value="ADH-like_C"/>
</dbReference>
<dbReference type="InterPro" id="IPR020843">
    <property type="entry name" value="ER"/>
</dbReference>
<evidence type="ECO:0000256" key="2">
    <source>
        <dbReference type="ARBA" id="ARBA00023002"/>
    </source>
</evidence>
<dbReference type="FunFam" id="3.40.50.720:FF:000053">
    <property type="entry name" value="Quinone oxidoreductase 1"/>
    <property type="match status" value="1"/>
</dbReference>
<dbReference type="InterPro" id="IPR011032">
    <property type="entry name" value="GroES-like_sf"/>
</dbReference>
<gene>
    <name evidence="4" type="ORF">MGWOODY_XGa476</name>
</gene>
<dbReference type="SUPFAM" id="SSF51735">
    <property type="entry name" value="NAD(P)-binding Rossmann-fold domains"/>
    <property type="match status" value="1"/>
</dbReference>
<dbReference type="Pfam" id="PF00107">
    <property type="entry name" value="ADH_zinc_N"/>
    <property type="match status" value="1"/>
</dbReference>
<dbReference type="Gene3D" id="3.90.180.10">
    <property type="entry name" value="Medium-chain alcohol dehydrogenases, catalytic domain"/>
    <property type="match status" value="1"/>
</dbReference>
<sequence>MTKAIRVHNTGGPEVMTLEDVEIGQPGAGEVRLRHTAIGLNFIDVYFRTGAYPVQTPFTPGFEAAGVVEAVGGGVNNLSVGDRIAYAAQPIGAYAEERLIAADRVVKLPDQIEDRVGAAIMLKGMTTEYLLRRTYAISAGDTILFHAAAGGVGLMACQWASHLGATVIGTVGSEEKAELAQAHGCHHTIIYTQEDFVEQVKEITDGKGVNVVYDAVGKDTFLKGFDCLQPLGTMVLFGASSGAPDSISPALLQAKGSLFLTRPSLFNYIAEQESLTQSALELFDVVSTGAVKVEVNQEYRLGNAAESHRELEGRRTTGATILIP</sequence>
<dbReference type="EMBL" id="CZRL01000056">
    <property type="protein sequence ID" value="CUS51148.1"/>
    <property type="molecule type" value="Genomic_DNA"/>
</dbReference>
<dbReference type="GO" id="GO:0005829">
    <property type="term" value="C:cytosol"/>
    <property type="evidence" value="ECO:0007669"/>
    <property type="project" value="TreeGrafter"/>
</dbReference>
<dbReference type="GO" id="GO:0070402">
    <property type="term" value="F:NADPH binding"/>
    <property type="evidence" value="ECO:0007669"/>
    <property type="project" value="TreeGrafter"/>
</dbReference>
<dbReference type="InterPro" id="IPR047618">
    <property type="entry name" value="QOR-like"/>
</dbReference>
<dbReference type="PANTHER" id="PTHR48106">
    <property type="entry name" value="QUINONE OXIDOREDUCTASE PIG3-RELATED"/>
    <property type="match status" value="1"/>
</dbReference>
<organism evidence="4">
    <name type="scientific">hydrothermal vent metagenome</name>
    <dbReference type="NCBI Taxonomy" id="652676"/>
    <lineage>
        <taxon>unclassified sequences</taxon>
        <taxon>metagenomes</taxon>
        <taxon>ecological metagenomes</taxon>
    </lineage>
</organism>
<dbReference type="InterPro" id="IPR002364">
    <property type="entry name" value="Quin_OxRdtase/zeta-crystal_CS"/>
</dbReference>
<keyword evidence="1" id="KW-0521">NADP</keyword>
<dbReference type="InterPro" id="IPR013154">
    <property type="entry name" value="ADH-like_N"/>
</dbReference>
<name>A0A160TTG6_9ZZZZ</name>
<dbReference type="Pfam" id="PF08240">
    <property type="entry name" value="ADH_N"/>
    <property type="match status" value="1"/>
</dbReference>
<dbReference type="Gene3D" id="3.40.50.720">
    <property type="entry name" value="NAD(P)-binding Rossmann-like Domain"/>
    <property type="match status" value="1"/>
</dbReference>
<evidence type="ECO:0000313" key="4">
    <source>
        <dbReference type="EMBL" id="CUS51148.1"/>
    </source>
</evidence>
<dbReference type="EC" id="1.6.5.5" evidence="4"/>
<dbReference type="SUPFAM" id="SSF50129">
    <property type="entry name" value="GroES-like"/>
    <property type="match status" value="1"/>
</dbReference>
<dbReference type="PANTHER" id="PTHR48106:SF13">
    <property type="entry name" value="QUINONE OXIDOREDUCTASE-RELATED"/>
    <property type="match status" value="1"/>
</dbReference>
<keyword evidence="2 4" id="KW-0560">Oxidoreductase</keyword>
<feature type="domain" description="Enoyl reductase (ER)" evidence="3">
    <location>
        <begin position="11"/>
        <end position="322"/>
    </location>
</feature>
<dbReference type="GO" id="GO:0003960">
    <property type="term" value="F:quinone reductase (NADPH) activity"/>
    <property type="evidence" value="ECO:0007669"/>
    <property type="project" value="UniProtKB-EC"/>
</dbReference>
<dbReference type="NCBIfam" id="NF008024">
    <property type="entry name" value="PRK10754.1"/>
    <property type="match status" value="1"/>
</dbReference>
<dbReference type="GO" id="GO:0035925">
    <property type="term" value="F:mRNA 3'-UTR AU-rich region binding"/>
    <property type="evidence" value="ECO:0007669"/>
    <property type="project" value="TreeGrafter"/>
</dbReference>
<dbReference type="CDD" id="cd05286">
    <property type="entry name" value="QOR2"/>
    <property type="match status" value="1"/>
</dbReference>
<protein>
    <submittedName>
        <fullName evidence="4">Quinone oxidoreductase</fullName>
        <ecNumber evidence="4">1.6.5.5</ecNumber>
    </submittedName>
</protein>
<dbReference type="InterPro" id="IPR036291">
    <property type="entry name" value="NAD(P)-bd_dom_sf"/>
</dbReference>